<dbReference type="CDD" id="cd01837">
    <property type="entry name" value="SGNH_plant_lipase_like"/>
    <property type="match status" value="1"/>
</dbReference>
<dbReference type="InterPro" id="IPR051058">
    <property type="entry name" value="GDSL_Est/Lipase"/>
</dbReference>
<dbReference type="Gene3D" id="3.40.50.1110">
    <property type="entry name" value="SGNH hydrolase"/>
    <property type="match status" value="1"/>
</dbReference>
<name>A0A9Q1LJR5_9SOLA</name>
<dbReference type="InterPro" id="IPR008265">
    <property type="entry name" value="Lipase_GDSL_AS"/>
</dbReference>
<keyword evidence="4" id="KW-0732">Signal</keyword>
<reference evidence="6" key="1">
    <citation type="journal article" date="2023" name="Proc. Natl. Acad. Sci. U.S.A.">
        <title>Genomic and structural basis for evolution of tropane alkaloid biosynthesis.</title>
        <authorList>
            <person name="Wanga Y.-J."/>
            <person name="Taina T."/>
            <person name="Yua J.-Y."/>
            <person name="Lia J."/>
            <person name="Xua B."/>
            <person name="Chenc J."/>
            <person name="D'Auriad J.C."/>
            <person name="Huanga J.-P."/>
            <person name="Huanga S.-X."/>
        </authorList>
    </citation>
    <scope>NUCLEOTIDE SEQUENCE [LARGE SCALE GENOMIC DNA]</scope>
    <source>
        <strain evidence="6">cv. KIB-2019</strain>
    </source>
</reference>
<gene>
    <name evidence="5" type="ORF">K7X08_029908</name>
</gene>
<keyword evidence="3" id="KW-0443">Lipid metabolism</keyword>
<comment type="caution">
    <text evidence="5">The sequence shown here is derived from an EMBL/GenBank/DDBJ whole genome shotgun (WGS) entry which is preliminary data.</text>
</comment>
<dbReference type="OrthoDB" id="1600564at2759"/>
<evidence type="ECO:0000256" key="1">
    <source>
        <dbReference type="ARBA" id="ARBA00008668"/>
    </source>
</evidence>
<proteinExistence type="inferred from homology"/>
<evidence type="ECO:0000313" key="6">
    <source>
        <dbReference type="Proteomes" id="UP001152561"/>
    </source>
</evidence>
<keyword evidence="3" id="KW-0442">Lipid degradation</keyword>
<dbReference type="GO" id="GO:0016298">
    <property type="term" value="F:lipase activity"/>
    <property type="evidence" value="ECO:0007669"/>
    <property type="project" value="InterPro"/>
</dbReference>
<dbReference type="GO" id="GO:0016042">
    <property type="term" value="P:lipid catabolic process"/>
    <property type="evidence" value="ECO:0007669"/>
    <property type="project" value="UniProtKB-KW"/>
</dbReference>
<dbReference type="AlphaFoldDB" id="A0A9Q1LJR5"/>
<sequence>MTIIFIFQMLYVFPICSCAAAIFVFGDSLVDAGNNNFLFTLSKADSPPYGIDFKPSHGKPTGRFTNGRTISDIVGEALGANSFPPPYLAPNVESNATHSGINYASGASGILDATGTLFIGRVPLSEQISNFEESRRYIVKAMGEKNAMRFIKKAMFSVTIGSNDVINYFQPSIPFLSEKVAPTTFQDFLVSNLTMSLQRLHKLGARKFVVVGVGPLGCIPFIRAIRLISKGKCSVEVNTLIRNYNKKLNVELVRLNKDMGPKAIFVYANSYDVFREIILNHKQHGFENADGPCCGGYFPPFVWYKGENANSSSVMCDDRGKYVFWDAYHPTEAANVIVAKKFLNGDPTTNDFYESLNGRISALEKLKEADAAKRMEATVESLNGAQWLLVLFKVLCSVIRCEIAEPSGEPAPLGKKTKYNDGLFDKAFMTLFARKMEKFGKKGFAEMEKKKGWFDYDYDSFVDVSMKVMQGRSRIQQHQVVREVFVSMLPPGAPAQFRKLFPPTQWEAEFNAAITVPFFFWLVGPSEFVEVEVGGVKQKSGVHRKKCM</sequence>
<dbReference type="Proteomes" id="UP001152561">
    <property type="component" value="Unassembled WGS sequence"/>
</dbReference>
<dbReference type="InterPro" id="IPR001087">
    <property type="entry name" value="GDSL"/>
</dbReference>
<dbReference type="Pfam" id="PF00657">
    <property type="entry name" value="Lipase_GDSL"/>
    <property type="match status" value="1"/>
</dbReference>
<keyword evidence="6" id="KW-1185">Reference proteome</keyword>
<dbReference type="InterPro" id="IPR035669">
    <property type="entry name" value="SGNH_plant_lipase-like"/>
</dbReference>
<dbReference type="SUPFAM" id="SSF52266">
    <property type="entry name" value="SGNH hydrolase"/>
    <property type="match status" value="1"/>
</dbReference>
<evidence type="ECO:0000256" key="4">
    <source>
        <dbReference type="SAM" id="SignalP"/>
    </source>
</evidence>
<evidence type="ECO:0000256" key="2">
    <source>
        <dbReference type="ARBA" id="ARBA00022801"/>
    </source>
</evidence>
<dbReference type="PROSITE" id="PS01098">
    <property type="entry name" value="LIPASE_GDSL_SER"/>
    <property type="match status" value="1"/>
</dbReference>
<keyword evidence="2" id="KW-0378">Hydrolase</keyword>
<evidence type="ECO:0000256" key="3">
    <source>
        <dbReference type="ARBA" id="ARBA00022963"/>
    </source>
</evidence>
<dbReference type="PANTHER" id="PTHR45648:SF5">
    <property type="entry name" value="OS04G0577300 PROTEIN"/>
    <property type="match status" value="1"/>
</dbReference>
<comment type="similarity">
    <text evidence="1">Belongs to the 'GDSL' lipolytic enzyme family.</text>
</comment>
<dbReference type="PANTHER" id="PTHR45648">
    <property type="entry name" value="GDSL LIPASE/ACYLHYDROLASE FAMILY PROTEIN (AFU_ORTHOLOGUE AFUA_4G14700)"/>
    <property type="match status" value="1"/>
</dbReference>
<feature type="chain" id="PRO_5040255361" description="GDSL esterase/lipase" evidence="4">
    <location>
        <begin position="22"/>
        <end position="548"/>
    </location>
</feature>
<evidence type="ECO:0000313" key="5">
    <source>
        <dbReference type="EMBL" id="KAJ8538612.1"/>
    </source>
</evidence>
<protein>
    <recommendedName>
        <fullName evidence="7">GDSL esterase/lipase</fullName>
    </recommendedName>
</protein>
<organism evidence="5 6">
    <name type="scientific">Anisodus acutangulus</name>
    <dbReference type="NCBI Taxonomy" id="402998"/>
    <lineage>
        <taxon>Eukaryota</taxon>
        <taxon>Viridiplantae</taxon>
        <taxon>Streptophyta</taxon>
        <taxon>Embryophyta</taxon>
        <taxon>Tracheophyta</taxon>
        <taxon>Spermatophyta</taxon>
        <taxon>Magnoliopsida</taxon>
        <taxon>eudicotyledons</taxon>
        <taxon>Gunneridae</taxon>
        <taxon>Pentapetalae</taxon>
        <taxon>asterids</taxon>
        <taxon>lamiids</taxon>
        <taxon>Solanales</taxon>
        <taxon>Solanaceae</taxon>
        <taxon>Solanoideae</taxon>
        <taxon>Hyoscyameae</taxon>
        <taxon>Anisodus</taxon>
    </lineage>
</organism>
<accession>A0A9Q1LJR5</accession>
<feature type="signal peptide" evidence="4">
    <location>
        <begin position="1"/>
        <end position="21"/>
    </location>
</feature>
<dbReference type="EMBL" id="JAJAGQ010000017">
    <property type="protein sequence ID" value="KAJ8538612.1"/>
    <property type="molecule type" value="Genomic_DNA"/>
</dbReference>
<dbReference type="InterPro" id="IPR036514">
    <property type="entry name" value="SGNH_hydro_sf"/>
</dbReference>
<evidence type="ECO:0008006" key="7">
    <source>
        <dbReference type="Google" id="ProtNLM"/>
    </source>
</evidence>